<dbReference type="Pfam" id="PF25362">
    <property type="entry name" value="bPH_11"/>
    <property type="match status" value="1"/>
</dbReference>
<keyword evidence="4" id="KW-1185">Reference proteome</keyword>
<evidence type="ECO:0000259" key="2">
    <source>
        <dbReference type="Pfam" id="PF25362"/>
    </source>
</evidence>
<proteinExistence type="predicted"/>
<keyword evidence="1" id="KW-0472">Membrane</keyword>
<reference evidence="3 4" key="1">
    <citation type="submission" date="2017-09" db="EMBL/GenBank/DDBJ databases">
        <title>Bacterial strain isolated from the female urinary microbiota.</title>
        <authorList>
            <person name="Thomas-White K."/>
            <person name="Kumar N."/>
            <person name="Forster S."/>
            <person name="Putonti C."/>
            <person name="Lawley T."/>
            <person name="Wolfe A.J."/>
        </authorList>
    </citation>
    <scope>NUCLEOTIDE SEQUENCE [LARGE SCALE GENOMIC DNA]</scope>
    <source>
        <strain evidence="3 4">UMB0680</strain>
    </source>
</reference>
<keyword evidence="1" id="KW-1133">Transmembrane helix</keyword>
<dbReference type="Proteomes" id="UP000235703">
    <property type="component" value="Unassembled WGS sequence"/>
</dbReference>
<evidence type="ECO:0000313" key="3">
    <source>
        <dbReference type="EMBL" id="PMB99341.1"/>
    </source>
</evidence>
<evidence type="ECO:0000256" key="1">
    <source>
        <dbReference type="SAM" id="Phobius"/>
    </source>
</evidence>
<dbReference type="RefSeq" id="WP_102160298.1">
    <property type="nucleotide sequence ID" value="NZ_PNFZ01000001.1"/>
</dbReference>
<comment type="caution">
    <text evidence="3">The sequence shown here is derived from an EMBL/GenBank/DDBJ whole genome shotgun (WGS) entry which is preliminary data.</text>
</comment>
<evidence type="ECO:0000313" key="4">
    <source>
        <dbReference type="Proteomes" id="UP000235703"/>
    </source>
</evidence>
<dbReference type="InterPro" id="IPR057446">
    <property type="entry name" value="PH_bac"/>
</dbReference>
<feature type="transmembrane region" description="Helical" evidence="1">
    <location>
        <begin position="6"/>
        <end position="25"/>
    </location>
</feature>
<gene>
    <name evidence="3" type="ORF">CJ198_02085</name>
</gene>
<dbReference type="EMBL" id="PNFZ01000001">
    <property type="protein sequence ID" value="PMB99341.1"/>
    <property type="molecule type" value="Genomic_DNA"/>
</dbReference>
<dbReference type="OrthoDB" id="3826692at2"/>
<feature type="domain" description="PH" evidence="2">
    <location>
        <begin position="37"/>
        <end position="154"/>
    </location>
</feature>
<dbReference type="AlphaFoldDB" id="A0A2N6PKY8"/>
<keyword evidence="1" id="KW-0812">Transmembrane</keyword>
<name>A0A2N6PKY8_9MICO</name>
<sequence length="164" mass="17581">MDRLIPTLIVAAVIVVLFALMWLGWRSRKNRQGGIPAPEAPAADLKLSSPPVAGTYVATTLAAEPLERVAVHHLGVRTTASLGISEIGIVLDRDGVPDMLIPAADLEDVRTDSGMIGKFVEGDGLIIITWRLGDTLVDTGFRPRHAADRTPTLNSIRQLLGEDS</sequence>
<protein>
    <recommendedName>
        <fullName evidence="2">PH domain-containing protein</fullName>
    </recommendedName>
</protein>
<organism evidence="3 4">
    <name type="scientific">Brevibacterium luteolum</name>
    <dbReference type="NCBI Taxonomy" id="199591"/>
    <lineage>
        <taxon>Bacteria</taxon>
        <taxon>Bacillati</taxon>
        <taxon>Actinomycetota</taxon>
        <taxon>Actinomycetes</taxon>
        <taxon>Micrococcales</taxon>
        <taxon>Brevibacteriaceae</taxon>
        <taxon>Brevibacterium</taxon>
    </lineage>
</organism>
<accession>A0A2N6PKY8</accession>